<dbReference type="EMBL" id="MN740075">
    <property type="protein sequence ID" value="QHT86701.1"/>
    <property type="molecule type" value="Genomic_DNA"/>
</dbReference>
<organism evidence="1">
    <name type="scientific">viral metagenome</name>
    <dbReference type="NCBI Taxonomy" id="1070528"/>
    <lineage>
        <taxon>unclassified sequences</taxon>
        <taxon>metagenomes</taxon>
        <taxon>organismal metagenomes</taxon>
    </lineage>
</organism>
<proteinExistence type="predicted"/>
<reference evidence="1" key="1">
    <citation type="journal article" date="2020" name="Nature">
        <title>Giant virus diversity and host interactions through global metagenomics.</title>
        <authorList>
            <person name="Schulz F."/>
            <person name="Roux S."/>
            <person name="Paez-Espino D."/>
            <person name="Jungbluth S."/>
            <person name="Walsh D.A."/>
            <person name="Denef V.J."/>
            <person name="McMahon K.D."/>
            <person name="Konstantinidis K.T."/>
            <person name="Eloe-Fadrosh E.A."/>
            <person name="Kyrpides N.C."/>
            <person name="Woyke T."/>
        </authorList>
    </citation>
    <scope>NUCLEOTIDE SEQUENCE</scope>
    <source>
        <strain evidence="1">GVMAG-M-3300023184-18</strain>
    </source>
</reference>
<sequence>MSESLMVISFSLKGKVGSKPTSGILTGDGAEEARGAHNSEVLGSNPSSRIFF</sequence>
<name>A0A6C0I121_9ZZZZ</name>
<protein>
    <submittedName>
        <fullName evidence="1">Uncharacterized protein</fullName>
    </submittedName>
</protein>
<accession>A0A6C0I121</accession>
<evidence type="ECO:0000313" key="1">
    <source>
        <dbReference type="EMBL" id="QHT86701.1"/>
    </source>
</evidence>
<dbReference type="AlphaFoldDB" id="A0A6C0I121"/>